<dbReference type="EMBL" id="RAYQ01000014">
    <property type="protein sequence ID" value="RKI90486.1"/>
    <property type="molecule type" value="Genomic_DNA"/>
</dbReference>
<dbReference type="RefSeq" id="WP_120470718.1">
    <property type="nucleotide sequence ID" value="NZ_RAYQ01000014.1"/>
</dbReference>
<name>A0A3A9ATF9_9FIRM</name>
<keyword evidence="2" id="KW-1185">Reference proteome</keyword>
<comment type="caution">
    <text evidence="1">The sequence shown here is derived from an EMBL/GenBank/DDBJ whole genome shotgun (WGS) entry which is preliminary data.</text>
</comment>
<protein>
    <submittedName>
        <fullName evidence="1">Uncharacterized protein</fullName>
    </submittedName>
</protein>
<reference evidence="1 2" key="1">
    <citation type="submission" date="2018-09" db="EMBL/GenBank/DDBJ databases">
        <title>Murine metabolic-syndrome-specific gut microbial biobank.</title>
        <authorList>
            <person name="Liu C."/>
        </authorList>
    </citation>
    <scope>NUCLEOTIDE SEQUENCE [LARGE SCALE GENOMIC DNA]</scope>
    <source>
        <strain evidence="1 2">0.1xD8-82</strain>
    </source>
</reference>
<organism evidence="1 2">
    <name type="scientific">Parablautia intestinalis</name>
    <dbReference type="NCBI Taxonomy" id="2320100"/>
    <lineage>
        <taxon>Bacteria</taxon>
        <taxon>Bacillati</taxon>
        <taxon>Bacillota</taxon>
        <taxon>Clostridia</taxon>
        <taxon>Lachnospirales</taxon>
        <taxon>Lachnospiraceae</taxon>
        <taxon>Parablautia</taxon>
    </lineage>
</organism>
<proteinExistence type="predicted"/>
<dbReference type="AlphaFoldDB" id="A0A3A9ATF9"/>
<dbReference type="OrthoDB" id="2085490at2"/>
<dbReference type="Proteomes" id="UP000280696">
    <property type="component" value="Unassembled WGS sequence"/>
</dbReference>
<sequence length="89" mass="10079">MRVNATEYPKPLSWEMKSFSMPNIPRGTLGMKENLKTILEMVRNNISPSQRLIIEGSECKIDLGTACVRLRPMKLLLKTQTGWALSDEA</sequence>
<evidence type="ECO:0000313" key="1">
    <source>
        <dbReference type="EMBL" id="RKI90486.1"/>
    </source>
</evidence>
<accession>A0A3A9ATF9</accession>
<evidence type="ECO:0000313" key="2">
    <source>
        <dbReference type="Proteomes" id="UP000280696"/>
    </source>
</evidence>
<gene>
    <name evidence="1" type="ORF">D7V94_13755</name>
</gene>